<protein>
    <submittedName>
        <fullName evidence="2">Uncharacterized protein</fullName>
    </submittedName>
</protein>
<feature type="compositionally biased region" description="Polar residues" evidence="1">
    <location>
        <begin position="519"/>
        <end position="536"/>
    </location>
</feature>
<keyword evidence="3" id="KW-1185">Reference proteome</keyword>
<gene>
    <name evidence="2" type="ORF">TREES_T100015785</name>
</gene>
<reference evidence="3" key="2">
    <citation type="journal article" date="2013" name="Nat. Commun.">
        <title>Genome of the Chinese tree shrew.</title>
        <authorList>
            <person name="Fan Y."/>
            <person name="Huang Z.Y."/>
            <person name="Cao C.C."/>
            <person name="Chen C.S."/>
            <person name="Chen Y.X."/>
            <person name="Fan D.D."/>
            <person name="He J."/>
            <person name="Hou H.L."/>
            <person name="Hu L."/>
            <person name="Hu X.T."/>
            <person name="Jiang X.T."/>
            <person name="Lai R."/>
            <person name="Lang Y.S."/>
            <person name="Liang B."/>
            <person name="Liao S.G."/>
            <person name="Mu D."/>
            <person name="Ma Y.Y."/>
            <person name="Niu Y.Y."/>
            <person name="Sun X.Q."/>
            <person name="Xia J.Q."/>
            <person name="Xiao J."/>
            <person name="Xiong Z.Q."/>
            <person name="Xu L."/>
            <person name="Yang L."/>
            <person name="Zhang Y."/>
            <person name="Zhao W."/>
            <person name="Zhao X.D."/>
            <person name="Zheng Y.T."/>
            <person name="Zhou J.M."/>
            <person name="Zhu Y.B."/>
            <person name="Zhang G.J."/>
            <person name="Wang J."/>
            <person name="Yao Y.G."/>
        </authorList>
    </citation>
    <scope>NUCLEOTIDE SEQUENCE [LARGE SCALE GENOMIC DNA]</scope>
</reference>
<reference evidence="3" key="1">
    <citation type="submission" date="2012-07" db="EMBL/GenBank/DDBJ databases">
        <title>Genome of the Chinese tree shrew, a rising model animal genetically related to primates.</title>
        <authorList>
            <person name="Zhang G."/>
            <person name="Fan Y."/>
            <person name="Yao Y."/>
            <person name="Huang Z."/>
        </authorList>
    </citation>
    <scope>NUCLEOTIDE SEQUENCE [LARGE SCALE GENOMIC DNA]</scope>
</reference>
<feature type="compositionally biased region" description="Polar residues" evidence="1">
    <location>
        <begin position="96"/>
        <end position="105"/>
    </location>
</feature>
<feature type="region of interest" description="Disordered" evidence="1">
    <location>
        <begin position="1"/>
        <end position="45"/>
    </location>
</feature>
<dbReference type="STRING" id="246437.L9L873"/>
<accession>L9L873</accession>
<evidence type="ECO:0000256" key="1">
    <source>
        <dbReference type="SAM" id="MobiDB-lite"/>
    </source>
</evidence>
<evidence type="ECO:0000313" key="2">
    <source>
        <dbReference type="EMBL" id="ELW70854.1"/>
    </source>
</evidence>
<feature type="region of interest" description="Disordered" evidence="1">
    <location>
        <begin position="91"/>
        <end position="110"/>
    </location>
</feature>
<sequence length="571" mass="59743">MGAQPGRQGKTLSSEDNPQDGWEGQQRGTPNSSASPVPPGRGLLCGERSRLSAMVRTVCGDVAGNDSPVAFLNSQNIFAAITSFGFPRQDGWEVQQRGTPNSSASPVPPGRGLLCGERSRLSAMVRTVCGDVAGNDSPVAFLNSQNIFAAITSFGFPRVLKLSRIMEGHVADLLASLQTPTSDKRITAFFEDTGKLGDLTKVEWCFINSLIRNIAGALQRSGTVIWVQEPCDSKSSAFHVKPNLAPPGPRPSDHLVALAGAGPWACLSTGEGMGGPQNSLLRRDQCLPRERLAGPTVSVDPAECPPTTCGAQPRPLCLARRNCRPKTTSLPHSTVGYLDSWGRAQDSTGHYPFDLESLSWSSMGPTASGSLSVPQDISRIPLAFTLNPVAGPTSPGDPDPQSRPMTPHKAKAGPFLSSTCNASPSPRMMEDPGSSGSHCSEASGGSPGTEESTLDSSSSGNPTVPQRTIAFLASAAPSQVAGLETVGSWPVPKAAVTSAGGGTDTRDTTTATEAPPLSSPTQPESKGKTTAPQSGSPFGILKADFTIPALMDPEEMKGQFLREVRHLPISK</sequence>
<feature type="region of interest" description="Disordered" evidence="1">
    <location>
        <begin position="386"/>
        <end position="464"/>
    </location>
</feature>
<feature type="compositionally biased region" description="Polar residues" evidence="1">
    <location>
        <begin position="26"/>
        <end position="35"/>
    </location>
</feature>
<feature type="region of interest" description="Disordered" evidence="1">
    <location>
        <begin position="494"/>
        <end position="539"/>
    </location>
</feature>
<dbReference type="Proteomes" id="UP000011518">
    <property type="component" value="Unassembled WGS sequence"/>
</dbReference>
<proteinExistence type="predicted"/>
<feature type="compositionally biased region" description="Polar residues" evidence="1">
    <location>
        <begin position="449"/>
        <end position="464"/>
    </location>
</feature>
<dbReference type="AlphaFoldDB" id="L9L873"/>
<dbReference type="EMBL" id="KB320481">
    <property type="protein sequence ID" value="ELW70854.1"/>
    <property type="molecule type" value="Genomic_DNA"/>
</dbReference>
<evidence type="ECO:0000313" key="3">
    <source>
        <dbReference type="Proteomes" id="UP000011518"/>
    </source>
</evidence>
<name>L9L873_TUPCH</name>
<dbReference type="InParanoid" id="L9L873"/>
<organism evidence="2 3">
    <name type="scientific">Tupaia chinensis</name>
    <name type="common">Chinese tree shrew</name>
    <name type="synonym">Tupaia belangeri chinensis</name>
    <dbReference type="NCBI Taxonomy" id="246437"/>
    <lineage>
        <taxon>Eukaryota</taxon>
        <taxon>Metazoa</taxon>
        <taxon>Chordata</taxon>
        <taxon>Craniata</taxon>
        <taxon>Vertebrata</taxon>
        <taxon>Euteleostomi</taxon>
        <taxon>Mammalia</taxon>
        <taxon>Eutheria</taxon>
        <taxon>Euarchontoglires</taxon>
        <taxon>Scandentia</taxon>
        <taxon>Tupaiidae</taxon>
        <taxon>Tupaia</taxon>
    </lineage>
</organism>